<comment type="caution">
    <text evidence="4">The sequence shown here is derived from an EMBL/GenBank/DDBJ whole genome shotgun (WGS) entry which is preliminary data.</text>
</comment>
<dbReference type="InterPro" id="IPR014015">
    <property type="entry name" value="Helicase_SF3_DNA-vir"/>
</dbReference>
<dbReference type="Gene3D" id="3.40.50.300">
    <property type="entry name" value="P-loop containing nucleotide triphosphate hydrolases"/>
    <property type="match status" value="1"/>
</dbReference>
<feature type="non-terminal residue" evidence="4">
    <location>
        <position position="1"/>
    </location>
</feature>
<gene>
    <name evidence="4" type="ORF">B193_0830</name>
</gene>
<name>K6GH38_9BACT</name>
<dbReference type="PATRIC" id="fig|1206767.3.peg.793"/>
<dbReference type="SUPFAM" id="SSF52540">
    <property type="entry name" value="P-loop containing nucleoside triphosphate hydrolases"/>
    <property type="match status" value="1"/>
</dbReference>
<dbReference type="PROSITE" id="PS51206">
    <property type="entry name" value="SF3_HELICASE_1"/>
    <property type="match status" value="1"/>
</dbReference>
<keyword evidence="1" id="KW-0547">Nucleotide-binding</keyword>
<dbReference type="EMBL" id="ALAO01000072">
    <property type="protein sequence ID" value="EKO40434.1"/>
    <property type="molecule type" value="Genomic_DNA"/>
</dbReference>
<dbReference type="Proteomes" id="UP000006272">
    <property type="component" value="Unassembled WGS sequence"/>
</dbReference>
<dbReference type="GO" id="GO:0005524">
    <property type="term" value="F:ATP binding"/>
    <property type="evidence" value="ECO:0007669"/>
    <property type="project" value="UniProtKB-KW"/>
</dbReference>
<evidence type="ECO:0000256" key="2">
    <source>
        <dbReference type="ARBA" id="ARBA00022840"/>
    </source>
</evidence>
<sequence>PKLVSKKTLSRSSVPETINHKYKKSVTVERMVDNRYTIDDLCKSFSNDNTGSITKADNSENSKEVIANYDIEIDDLRTTTEYFFLKSGCKWIEYCEQNSRNLSEPEWYTLLSIVSRIENGKQYCHEISQNYKSYSYHETEDKILQTSDKGGPCKCNYIESYLHNKTCEKCKLKHIINSPIELCKKNVFNLNREKFIEFNRKHAAISIAGKSLIINYNEIDQRSKLKTFSISSYDDFNKRYLPLLGKTINKKGEIVVDEKFTKIWLNSNYRKDFPNGIVFSPNADVEGAYNLWQGFAVQPKETGDWSLYIKHIMEVICDNKPEIYNYVFAWMANIVQNLGSNRPGTAIVLRGERGTGKSIFADIFGKIFGGHYMTVTQKNHLVGKFNNHLCNKVLVFADEAIYSGDKESNEILKTLITGNTLTVEKKGIDAVVVPNNISLIIAGNNNELVNAGTSERRYLVLELSNIHKQDHQYFEDMIKQMENGGYEKMLYDLQNYDINCVNLRNVPKTAYLFDQLLGAWHDKPIQKFIFEYLTENVDLIEENNHEIKTSALYDRFIDWVSTNKTKVVDKSNFQKTFNKYIGSKLITKGSNKEKFTILPSLDEGRKHFQNAIGMDIPWNDFM</sequence>
<reference evidence="4 5" key="1">
    <citation type="submission" date="2012-07" db="EMBL/GenBank/DDBJ databases">
        <title>Draft genome sequence of Desulfovibrio magneticus str. Maddingley MBC34 obtained from a metagenomic sequence of a methanogenic enrichment isolated from coal-seam formation water in Victoria, Australia.</title>
        <authorList>
            <person name="Greenfield P."/>
            <person name="Hendry P."/>
            <person name="Li D."/>
            <person name="Rosewarne C.P."/>
            <person name="Tran-Dinh N."/>
            <person name="Elbourne L.D.H."/>
            <person name="Paulsen I.T."/>
            <person name="Midgley D.J."/>
        </authorList>
    </citation>
    <scope>NUCLEOTIDE SEQUENCE [LARGE SCALE GENOMIC DNA]</scope>
    <source>
        <strain evidence="5">Maddingley MBC34</strain>
    </source>
</reference>
<evidence type="ECO:0000256" key="1">
    <source>
        <dbReference type="ARBA" id="ARBA00022741"/>
    </source>
</evidence>
<evidence type="ECO:0000313" key="5">
    <source>
        <dbReference type="Proteomes" id="UP000006272"/>
    </source>
</evidence>
<dbReference type="InterPro" id="IPR045455">
    <property type="entry name" value="NrS-1_pol-like_helicase"/>
</dbReference>
<evidence type="ECO:0000259" key="3">
    <source>
        <dbReference type="PROSITE" id="PS51206"/>
    </source>
</evidence>
<evidence type="ECO:0000313" key="4">
    <source>
        <dbReference type="EMBL" id="EKO40434.1"/>
    </source>
</evidence>
<proteinExistence type="predicted"/>
<organism evidence="4 5">
    <name type="scientific">Solidesulfovibrio magneticus str. Maddingley MBC34</name>
    <dbReference type="NCBI Taxonomy" id="1206767"/>
    <lineage>
        <taxon>Bacteria</taxon>
        <taxon>Pseudomonadati</taxon>
        <taxon>Thermodesulfobacteriota</taxon>
        <taxon>Desulfovibrionia</taxon>
        <taxon>Desulfovibrionales</taxon>
        <taxon>Desulfovibrionaceae</taxon>
        <taxon>Solidesulfovibrio</taxon>
    </lineage>
</organism>
<feature type="domain" description="SF3 helicase" evidence="3">
    <location>
        <begin position="322"/>
        <end position="476"/>
    </location>
</feature>
<dbReference type="Pfam" id="PF19263">
    <property type="entry name" value="DUF5906"/>
    <property type="match status" value="1"/>
</dbReference>
<accession>K6GH38</accession>
<keyword evidence="2" id="KW-0067">ATP-binding</keyword>
<dbReference type="InterPro" id="IPR027417">
    <property type="entry name" value="P-loop_NTPase"/>
</dbReference>
<protein>
    <submittedName>
        <fullName evidence="4">Putative ATPase</fullName>
    </submittedName>
</protein>
<dbReference type="AlphaFoldDB" id="K6GH38"/>